<comment type="similarity">
    <text evidence="1">Belongs to the CbbQ/NirQ/NorQ/GpvN family.</text>
</comment>
<dbReference type="InterPro" id="IPR050764">
    <property type="entry name" value="CbbQ/NirQ/NorQ/GpvN"/>
</dbReference>
<dbReference type="Pfam" id="PF08406">
    <property type="entry name" value="CbbQ_C"/>
    <property type="match status" value="1"/>
</dbReference>
<dbReference type="Pfam" id="PF07728">
    <property type="entry name" value="AAA_5"/>
    <property type="match status" value="1"/>
</dbReference>
<organism evidence="6 7">
    <name type="scientific">Phyllobacterium myrsinacearum</name>
    <dbReference type="NCBI Taxonomy" id="28101"/>
    <lineage>
        <taxon>Bacteria</taxon>
        <taxon>Pseudomonadati</taxon>
        <taxon>Pseudomonadota</taxon>
        <taxon>Alphaproteobacteria</taxon>
        <taxon>Hyphomicrobiales</taxon>
        <taxon>Phyllobacteriaceae</taxon>
        <taxon>Phyllobacterium</taxon>
    </lineage>
</organism>
<dbReference type="InterPro" id="IPR011704">
    <property type="entry name" value="ATPase_dyneun-rel_AAA"/>
</dbReference>
<keyword evidence="7" id="KW-1185">Reference proteome</keyword>
<dbReference type="AlphaFoldDB" id="A0A839ES64"/>
<dbReference type="SUPFAM" id="SSF52540">
    <property type="entry name" value="P-loop containing nucleoside triphosphate hydrolases"/>
    <property type="match status" value="1"/>
</dbReference>
<dbReference type="GO" id="GO:0051116">
    <property type="term" value="F:cobaltochelatase activity"/>
    <property type="evidence" value="ECO:0007669"/>
    <property type="project" value="UniProtKB-EC"/>
</dbReference>
<sequence length="415" mass="46365">MEDAELDRSRIVCQIDGVEVHSISNHIKKNYSDPTKDLWTVERYKTEYPDAPLYSKYALHLIAEERKRSAVSTASADPTGTKSRAKGLFHEVFSMGNAKAAKSSLGNPIEVSILANHQPEVVPYLELVDPDYVFNIDLTKTVMMALELGKTLYLWGYHGTGKSSLIEQVCARLRRPYMRVQHTRDTEEAHILGQWVVATKEVEEEVMDKDGVLQKTKRYISQTEYQLGQLAQAMIHGMVYCADEYDYAMPGVIAAYQAVLEGKPLVIKDAPAEYRVIKPHPEFRFTATGNTNGTGDETGLYQGTIMQNAAAYSRFAITEEVTYMDAATEQSILMSKTSVDEEDASRIVQFGNAVRDAFKKGELTMTCSPRELINAADNGLNFGGDFIRGIKLAITNRFSRVDKAVAEQFAQRLLG</sequence>
<reference evidence="6 7" key="1">
    <citation type="submission" date="2020-07" db="EMBL/GenBank/DDBJ databases">
        <title>Genomic Encyclopedia of Type Strains, Phase IV (KMG-V): Genome sequencing to study the core and pangenomes of soil and plant-associated prokaryotes.</title>
        <authorList>
            <person name="Whitman W."/>
        </authorList>
    </citation>
    <scope>NUCLEOTIDE SEQUENCE [LARGE SCALE GENOMIC DNA]</scope>
    <source>
        <strain evidence="6 7">AN3</strain>
    </source>
</reference>
<keyword evidence="6" id="KW-0436">Ligase</keyword>
<proteinExistence type="inferred from homology"/>
<dbReference type="RefSeq" id="WP_182552313.1">
    <property type="nucleotide sequence ID" value="NZ_JACGXN010000016.1"/>
</dbReference>
<protein>
    <submittedName>
        <fullName evidence="6">Cobaltochelatase CobS</fullName>
        <ecNumber evidence="6">6.6.1.2</ecNumber>
    </submittedName>
</protein>
<keyword evidence="2" id="KW-0547">Nucleotide-binding</keyword>
<feature type="domain" description="CbbQ/NirQ/NorQ C-terminal" evidence="5">
    <location>
        <begin position="329"/>
        <end position="377"/>
    </location>
</feature>
<dbReference type="GO" id="GO:0016887">
    <property type="term" value="F:ATP hydrolysis activity"/>
    <property type="evidence" value="ECO:0007669"/>
    <property type="project" value="InterPro"/>
</dbReference>
<name>A0A839ES64_9HYPH</name>
<evidence type="ECO:0000313" key="7">
    <source>
        <dbReference type="Proteomes" id="UP000549052"/>
    </source>
</evidence>
<evidence type="ECO:0000256" key="1">
    <source>
        <dbReference type="ARBA" id="ARBA00009417"/>
    </source>
</evidence>
<dbReference type="InterPro" id="IPR013615">
    <property type="entry name" value="CbbQ_C"/>
</dbReference>
<dbReference type="EC" id="6.6.1.2" evidence="6"/>
<keyword evidence="3" id="KW-0067">ATP-binding</keyword>
<evidence type="ECO:0000259" key="5">
    <source>
        <dbReference type="Pfam" id="PF08406"/>
    </source>
</evidence>
<dbReference type="Gene3D" id="3.40.50.300">
    <property type="entry name" value="P-loop containing nucleotide triphosphate hydrolases"/>
    <property type="match status" value="1"/>
</dbReference>
<gene>
    <name evidence="6" type="ORF">FHW16_005514</name>
</gene>
<evidence type="ECO:0000259" key="4">
    <source>
        <dbReference type="Pfam" id="PF07728"/>
    </source>
</evidence>
<dbReference type="InterPro" id="IPR027417">
    <property type="entry name" value="P-loop_NTPase"/>
</dbReference>
<dbReference type="EMBL" id="JACGXN010000016">
    <property type="protein sequence ID" value="MBA8881769.1"/>
    <property type="molecule type" value="Genomic_DNA"/>
</dbReference>
<comment type="caution">
    <text evidence="6">The sequence shown here is derived from an EMBL/GenBank/DDBJ whole genome shotgun (WGS) entry which is preliminary data.</text>
</comment>
<accession>A0A839ES64</accession>
<evidence type="ECO:0000256" key="3">
    <source>
        <dbReference type="ARBA" id="ARBA00022840"/>
    </source>
</evidence>
<evidence type="ECO:0000256" key="2">
    <source>
        <dbReference type="ARBA" id="ARBA00022741"/>
    </source>
</evidence>
<feature type="domain" description="ATPase dynein-related AAA" evidence="4">
    <location>
        <begin position="153"/>
        <end position="295"/>
    </location>
</feature>
<dbReference type="PANTHER" id="PTHR42759">
    <property type="entry name" value="MOXR FAMILY PROTEIN"/>
    <property type="match status" value="1"/>
</dbReference>
<dbReference type="GO" id="GO:0005524">
    <property type="term" value="F:ATP binding"/>
    <property type="evidence" value="ECO:0007669"/>
    <property type="project" value="UniProtKB-KW"/>
</dbReference>
<dbReference type="PANTHER" id="PTHR42759:SF1">
    <property type="entry name" value="MAGNESIUM-CHELATASE SUBUNIT CHLD"/>
    <property type="match status" value="1"/>
</dbReference>
<evidence type="ECO:0000313" key="6">
    <source>
        <dbReference type="EMBL" id="MBA8881769.1"/>
    </source>
</evidence>
<dbReference type="Proteomes" id="UP000549052">
    <property type="component" value="Unassembled WGS sequence"/>
</dbReference>